<feature type="transmembrane region" description="Helical" evidence="6">
    <location>
        <begin position="7"/>
        <end position="25"/>
    </location>
</feature>
<feature type="domain" description="ComEC/Rec2-related protein" evidence="7">
    <location>
        <begin position="230"/>
        <end position="494"/>
    </location>
</feature>
<evidence type="ECO:0000259" key="7">
    <source>
        <dbReference type="Pfam" id="PF03772"/>
    </source>
</evidence>
<evidence type="ECO:0000256" key="4">
    <source>
        <dbReference type="ARBA" id="ARBA00022989"/>
    </source>
</evidence>
<dbReference type="InterPro" id="IPR004477">
    <property type="entry name" value="ComEC_N"/>
</dbReference>
<feature type="transmembrane region" description="Helical" evidence="6">
    <location>
        <begin position="478"/>
        <end position="498"/>
    </location>
</feature>
<comment type="caution">
    <text evidence="9">The sequence shown here is derived from an EMBL/GenBank/DDBJ whole genome shotgun (WGS) entry which is preliminary data.</text>
</comment>
<feature type="transmembrane region" description="Helical" evidence="6">
    <location>
        <begin position="251"/>
        <end position="272"/>
    </location>
</feature>
<sequence length="674" mass="77837">MKKLLNYLPFHFLTCLIAGICIQHYTRIWDFNFLHSILGFIIFLVILMTFHRLAKKQLFVITSLLFFSFIGITSVFINDDTNYKSYYTNHINSNYSAVLTINKVLKPGNYYDKYEAVVSQVNSQKTSGEILLNIQKDSLINNLKVDDKLLLKPTFKELIPPLNPHQFDYKNYLAKQGIHHQVFVNNTDFKIVGQRKFSFVGLSAAFRNNIQQSLLKHNFSNNEFAVINALLLGQRQDISKDLLENYTKAGAIHILAISGLHIGILLLILSTILKPLETFKYGTIFKTILIVLLLWSFAFIAGLTASVVRAVTMFTFIAIGDSFKKKKIIEHSLITSMLVILLVKPLFLFDVGFQLSYLAVFGIIWAQPIIYQIWKPKLWLLDKFWQLTTVSLAAQAGILPISLFYFHQFPGLFLISNLVIIPFLGAILLGGILIIILALLNTLPQFLADFYGFIIQQMNNVVNWVSLQESFLFTRISMSFWLMLVWYIFIITCFHFIIQKKPKQLINLLVSILLVQSVYVYEKHHRNTKQELIVFHKSRNAIIGNRNGNQFLVYHDFDSIKIKQQKLLTSYEIGENILPKTNTKKLNIFKFKKDQILFIDSLGIYKVSKLENPIIILQYSPKINLNRLINKVQPKQIIADGTNYKSYINRWQETCLKQKTPFCYTGQDGAYIIN</sequence>
<feature type="transmembrane region" description="Helical" evidence="6">
    <location>
        <begin position="386"/>
        <end position="406"/>
    </location>
</feature>
<gene>
    <name evidence="9" type="ORF">C7447_1011078</name>
</gene>
<organism evidence="9 10">
    <name type="scientific">Tenacibaculum adriaticum</name>
    <dbReference type="NCBI Taxonomy" id="413713"/>
    <lineage>
        <taxon>Bacteria</taxon>
        <taxon>Pseudomonadati</taxon>
        <taxon>Bacteroidota</taxon>
        <taxon>Flavobacteriia</taxon>
        <taxon>Flavobacteriales</taxon>
        <taxon>Flavobacteriaceae</taxon>
        <taxon>Tenacibaculum</taxon>
    </lineage>
</organism>
<evidence type="ECO:0000313" key="10">
    <source>
        <dbReference type="Proteomes" id="UP000323136"/>
    </source>
</evidence>
<dbReference type="OrthoDB" id="9761531at2"/>
<dbReference type="EMBL" id="VNIA01000001">
    <property type="protein sequence ID" value="TYQ00462.1"/>
    <property type="molecule type" value="Genomic_DNA"/>
</dbReference>
<comment type="subcellular location">
    <subcellularLocation>
        <location evidence="1">Cell membrane</location>
        <topology evidence="1">Multi-pass membrane protein</topology>
    </subcellularLocation>
</comment>
<dbReference type="PANTHER" id="PTHR30619:SF1">
    <property type="entry name" value="RECOMBINATION PROTEIN 2"/>
    <property type="match status" value="1"/>
</dbReference>
<feature type="transmembrane region" description="Helical" evidence="6">
    <location>
        <begin position="355"/>
        <end position="374"/>
    </location>
</feature>
<evidence type="ECO:0000256" key="6">
    <source>
        <dbReference type="SAM" id="Phobius"/>
    </source>
</evidence>
<evidence type="ECO:0000256" key="1">
    <source>
        <dbReference type="ARBA" id="ARBA00004651"/>
    </source>
</evidence>
<reference evidence="9 10" key="1">
    <citation type="submission" date="2019-07" db="EMBL/GenBank/DDBJ databases">
        <title>Genomic Encyclopedia of Type Strains, Phase IV (KMG-IV): sequencing the most valuable type-strain genomes for metagenomic binning, comparative biology and taxonomic classification.</title>
        <authorList>
            <person name="Goeker M."/>
        </authorList>
    </citation>
    <scope>NUCLEOTIDE SEQUENCE [LARGE SCALE GENOMIC DNA]</scope>
    <source>
        <strain evidence="9 10">DSM 18961</strain>
    </source>
</reference>
<feature type="transmembrane region" description="Helical" evidence="6">
    <location>
        <begin position="284"/>
        <end position="308"/>
    </location>
</feature>
<feature type="transmembrane region" description="Helical" evidence="6">
    <location>
        <begin position="505"/>
        <end position="521"/>
    </location>
</feature>
<feature type="transmembrane region" description="Helical" evidence="6">
    <location>
        <begin position="328"/>
        <end position="348"/>
    </location>
</feature>
<feature type="transmembrane region" description="Helical" evidence="6">
    <location>
        <begin position="58"/>
        <end position="77"/>
    </location>
</feature>
<dbReference type="AlphaFoldDB" id="A0A5S5DX85"/>
<dbReference type="RefSeq" id="WP_148869434.1">
    <property type="nucleotide sequence ID" value="NZ_VNIA01000001.1"/>
</dbReference>
<feature type="transmembrane region" description="Helical" evidence="6">
    <location>
        <begin position="31"/>
        <end position="51"/>
    </location>
</feature>
<keyword evidence="3 6" id="KW-0812">Transmembrane</keyword>
<keyword evidence="10" id="KW-1185">Reference proteome</keyword>
<evidence type="ECO:0000259" key="8">
    <source>
        <dbReference type="Pfam" id="PF13567"/>
    </source>
</evidence>
<proteinExistence type="predicted"/>
<evidence type="ECO:0000256" key="3">
    <source>
        <dbReference type="ARBA" id="ARBA00022692"/>
    </source>
</evidence>
<feature type="transmembrane region" description="Helical" evidence="6">
    <location>
        <begin position="418"/>
        <end position="440"/>
    </location>
</feature>
<name>A0A5S5DX85_9FLAO</name>
<evidence type="ECO:0000256" key="2">
    <source>
        <dbReference type="ARBA" id="ARBA00022475"/>
    </source>
</evidence>
<accession>A0A5S5DX85</accession>
<keyword evidence="4 6" id="KW-1133">Transmembrane helix</keyword>
<dbReference type="InterPro" id="IPR052159">
    <property type="entry name" value="Competence_DNA_uptake"/>
</dbReference>
<dbReference type="Pfam" id="PF03772">
    <property type="entry name" value="Competence"/>
    <property type="match status" value="1"/>
</dbReference>
<evidence type="ECO:0000256" key="5">
    <source>
        <dbReference type="ARBA" id="ARBA00023136"/>
    </source>
</evidence>
<dbReference type="GO" id="GO:0005886">
    <property type="term" value="C:plasma membrane"/>
    <property type="evidence" value="ECO:0007669"/>
    <property type="project" value="UniProtKB-SubCell"/>
</dbReference>
<dbReference type="PANTHER" id="PTHR30619">
    <property type="entry name" value="DNA INTERNALIZATION/COMPETENCE PROTEIN COMEC/REC2"/>
    <property type="match status" value="1"/>
</dbReference>
<protein>
    <submittedName>
        <fullName evidence="9">Competence protein ComEC</fullName>
    </submittedName>
</protein>
<dbReference type="Pfam" id="PF13567">
    <property type="entry name" value="DUF4131"/>
    <property type="match status" value="1"/>
</dbReference>
<keyword evidence="2" id="KW-1003">Cell membrane</keyword>
<feature type="domain" description="DUF4131" evidence="8">
    <location>
        <begin position="37"/>
        <end position="187"/>
    </location>
</feature>
<dbReference type="NCBIfam" id="TIGR00360">
    <property type="entry name" value="ComEC_N-term"/>
    <property type="match status" value="1"/>
</dbReference>
<dbReference type="Proteomes" id="UP000323136">
    <property type="component" value="Unassembled WGS sequence"/>
</dbReference>
<evidence type="ECO:0000313" key="9">
    <source>
        <dbReference type="EMBL" id="TYQ00462.1"/>
    </source>
</evidence>
<dbReference type="InterPro" id="IPR025405">
    <property type="entry name" value="DUF4131"/>
</dbReference>
<keyword evidence="5 6" id="KW-0472">Membrane</keyword>